<feature type="repeat" description="WD" evidence="3">
    <location>
        <begin position="347"/>
        <end position="389"/>
    </location>
</feature>
<feature type="compositionally biased region" description="Low complexity" evidence="4">
    <location>
        <begin position="264"/>
        <end position="287"/>
    </location>
</feature>
<dbReference type="PROSITE" id="PS50294">
    <property type="entry name" value="WD_REPEATS_REGION"/>
    <property type="match status" value="1"/>
</dbReference>
<dbReference type="InterPro" id="IPR001680">
    <property type="entry name" value="WD40_rpt"/>
</dbReference>
<reference evidence="5" key="1">
    <citation type="submission" date="2022-03" db="EMBL/GenBank/DDBJ databases">
        <authorList>
            <person name="Legras J.-L."/>
            <person name="Devillers H."/>
            <person name="Grondin C."/>
        </authorList>
    </citation>
    <scope>NUCLEOTIDE SEQUENCE</scope>
    <source>
        <strain evidence="5">CLIB 1423</strain>
    </source>
</reference>
<proteinExistence type="predicted"/>
<dbReference type="OrthoDB" id="1284551at2759"/>
<dbReference type="Gene3D" id="2.130.10.10">
    <property type="entry name" value="YVTN repeat-like/Quinoprotein amine dehydrogenase"/>
    <property type="match status" value="1"/>
</dbReference>
<dbReference type="InterPro" id="IPR015943">
    <property type="entry name" value="WD40/YVTN_repeat-like_dom_sf"/>
</dbReference>
<name>A0A9P0QRH1_9ASCO</name>
<feature type="region of interest" description="Disordered" evidence="4">
    <location>
        <begin position="24"/>
        <end position="48"/>
    </location>
</feature>
<keyword evidence="6" id="KW-1185">Reference proteome</keyword>
<dbReference type="Proteomes" id="UP000837801">
    <property type="component" value="Unassembled WGS sequence"/>
</dbReference>
<dbReference type="SMART" id="SM00320">
    <property type="entry name" value="WD40"/>
    <property type="match status" value="3"/>
</dbReference>
<dbReference type="PROSITE" id="PS50082">
    <property type="entry name" value="WD_REPEATS_2"/>
    <property type="match status" value="2"/>
</dbReference>
<accession>A0A9P0QRH1</accession>
<gene>
    <name evidence="5" type="ORF">CLIB1423_15S00166</name>
</gene>
<comment type="caution">
    <text evidence="5">The sequence shown here is derived from an EMBL/GenBank/DDBJ whole genome shotgun (WGS) entry which is preliminary data.</text>
</comment>
<organism evidence="5 6">
    <name type="scientific">[Candida] railenensis</name>
    <dbReference type="NCBI Taxonomy" id="45579"/>
    <lineage>
        <taxon>Eukaryota</taxon>
        <taxon>Fungi</taxon>
        <taxon>Dikarya</taxon>
        <taxon>Ascomycota</taxon>
        <taxon>Saccharomycotina</taxon>
        <taxon>Pichiomycetes</taxon>
        <taxon>Debaryomycetaceae</taxon>
        <taxon>Kurtzmaniella</taxon>
    </lineage>
</organism>
<sequence>MDWYSMRSKRSSVPGGVPYGSEGYGLSYTSSRPTPTGQSRYGGSNYSGGPNSINSNPILAGSSDAGAHGLGANVGGNSASGPVGTGTVGGATGSATGNGNISAKPTGNNYSNKSSYYLSSLPLNCSDWVYHAGVEKDCIALSSYKEDFTNKLEIINGASYGREATYDYEDEQLAGESLASGSPGSPSMDDGSLEGFDFHKICEIGTDYPITHLQWDPSMTRGLSNVERLATSSEVFRLYQIDHDLESPSEYKIKQTHILANNANNSSGESTSMSNSNNSSSSSSNSNATGKNDDANTFPPVTSFDWNKTDPSIIITSSVDTTCTIWDLNRSHQLSNSMDTASVKTQLIAHDSEVFDVKFIHDSVNIFASVGNDGSIRVFDLRSLEHSTIIYEPPSSTMPSVKTNKAINGNSANYPHHNSHALLKLSTSNVDQHHLATIGVNSNQVIIIDMRMPGVPAAKLDGSFDGINSTAINSIKWHPNSNFLLTGGDDCQALVWDCNSLPSSGGSTAGAVEGLDMPILAYDSELEVNNVTWRADSGDWLGVVAGKGFQAVSL</sequence>
<evidence type="ECO:0000313" key="6">
    <source>
        <dbReference type="Proteomes" id="UP000837801"/>
    </source>
</evidence>
<evidence type="ECO:0000256" key="1">
    <source>
        <dbReference type="ARBA" id="ARBA00022574"/>
    </source>
</evidence>
<keyword evidence="2" id="KW-0677">Repeat</keyword>
<evidence type="ECO:0000256" key="4">
    <source>
        <dbReference type="SAM" id="MobiDB-lite"/>
    </source>
</evidence>
<feature type="region of interest" description="Disordered" evidence="4">
    <location>
        <begin position="262"/>
        <end position="303"/>
    </location>
</feature>
<feature type="repeat" description="WD" evidence="3">
    <location>
        <begin position="468"/>
        <end position="497"/>
    </location>
</feature>
<feature type="compositionally biased region" description="Polar residues" evidence="4">
    <location>
        <begin position="27"/>
        <end position="39"/>
    </location>
</feature>
<evidence type="ECO:0000256" key="2">
    <source>
        <dbReference type="ARBA" id="ARBA00022737"/>
    </source>
</evidence>
<protein>
    <submittedName>
        <fullName evidence="5">WD repeat-containing protein</fullName>
    </submittedName>
</protein>
<evidence type="ECO:0000313" key="5">
    <source>
        <dbReference type="EMBL" id="CAH2354170.1"/>
    </source>
</evidence>
<keyword evidence="1 3" id="KW-0853">WD repeat</keyword>
<dbReference type="SUPFAM" id="SSF50978">
    <property type="entry name" value="WD40 repeat-like"/>
    <property type="match status" value="1"/>
</dbReference>
<dbReference type="PANTHER" id="PTHR19919">
    <property type="entry name" value="WD REPEAT CONTAINING PROTEIN"/>
    <property type="match status" value="1"/>
</dbReference>
<dbReference type="Pfam" id="PF00400">
    <property type="entry name" value="WD40"/>
    <property type="match status" value="3"/>
</dbReference>
<dbReference type="InterPro" id="IPR036322">
    <property type="entry name" value="WD40_repeat_dom_sf"/>
</dbReference>
<dbReference type="AlphaFoldDB" id="A0A9P0QRH1"/>
<dbReference type="EMBL" id="CAKXYY010000015">
    <property type="protein sequence ID" value="CAH2354170.1"/>
    <property type="molecule type" value="Genomic_DNA"/>
</dbReference>
<evidence type="ECO:0000256" key="3">
    <source>
        <dbReference type="PROSITE-ProRule" id="PRU00221"/>
    </source>
</evidence>
<dbReference type="InterPro" id="IPR045159">
    <property type="entry name" value="DCAF7-like"/>
</dbReference>